<dbReference type="PANTHER" id="PTHR47849:SF8">
    <property type="entry name" value="LECTIN"/>
    <property type="match status" value="1"/>
</dbReference>
<reference evidence="5 6" key="1">
    <citation type="journal article" date="2020" name="G3 (Bethesda)">
        <title>Improved Reference Genome for Cyclotella cryptica CCMP332, a Model for Cell Wall Morphogenesis, Salinity Adaptation, and Lipid Production in Diatoms (Bacillariophyta).</title>
        <authorList>
            <person name="Roberts W.R."/>
            <person name="Downey K.M."/>
            <person name="Ruck E.C."/>
            <person name="Traller J.C."/>
            <person name="Alverson A.J."/>
        </authorList>
    </citation>
    <scope>NUCLEOTIDE SEQUENCE [LARGE SCALE GENOMIC DNA]</scope>
    <source>
        <strain evidence="5 6">CCMP332</strain>
    </source>
</reference>
<dbReference type="Pfam" id="PF00187">
    <property type="entry name" value="Chitin_bind_1"/>
    <property type="match status" value="1"/>
</dbReference>
<feature type="domain" description="Chitin-binding type-1" evidence="4">
    <location>
        <begin position="688"/>
        <end position="736"/>
    </location>
</feature>
<keyword evidence="6" id="KW-1185">Reference proteome</keyword>
<evidence type="ECO:0000256" key="1">
    <source>
        <dbReference type="ARBA" id="ARBA00022669"/>
    </source>
</evidence>
<dbReference type="PANTHER" id="PTHR47849">
    <property type="entry name" value="CHITIN-BINDING LECTIN 1"/>
    <property type="match status" value="1"/>
</dbReference>
<dbReference type="PROSITE" id="PS50941">
    <property type="entry name" value="CHIT_BIND_I_2"/>
    <property type="match status" value="2"/>
</dbReference>
<feature type="disulfide bond" evidence="3">
    <location>
        <begin position="707"/>
        <end position="721"/>
    </location>
</feature>
<evidence type="ECO:0000256" key="3">
    <source>
        <dbReference type="PROSITE-ProRule" id="PRU00261"/>
    </source>
</evidence>
<name>A0ABD3PV67_9STRA</name>
<evidence type="ECO:0000313" key="5">
    <source>
        <dbReference type="EMBL" id="KAL3791732.1"/>
    </source>
</evidence>
<dbReference type="SMART" id="SM00270">
    <property type="entry name" value="ChtBD1"/>
    <property type="match status" value="3"/>
</dbReference>
<protein>
    <recommendedName>
        <fullName evidence="4">Chitin-binding type-1 domain-containing protein</fullName>
    </recommendedName>
</protein>
<dbReference type="AlphaFoldDB" id="A0ABD3PV67"/>
<dbReference type="GO" id="GO:0008061">
    <property type="term" value="F:chitin binding"/>
    <property type="evidence" value="ECO:0007669"/>
    <property type="project" value="UniProtKB-UniRule"/>
</dbReference>
<keyword evidence="1 3" id="KW-0147">Chitin-binding</keyword>
<evidence type="ECO:0000256" key="2">
    <source>
        <dbReference type="ARBA" id="ARBA00023157"/>
    </source>
</evidence>
<sequence>MMAGSATHVTSLTPLERVPVALGAATRFQPAPQNHHELRSLSKATNGTVTKTFKFKDDFFLRISTLSTAISPGNTTEELLTALGEYAETFRDEWVKALMGETLPENCAVLEMSIPEFSICQWRYPDYYDINELPAAGQSYIHPDTYVSFKISSCPTGRTVQRLYYQVESLKISCLQPDGDFPTYQDLDKDLYTSSAFEGTAFTDILNPESCQDDCFYSNVTEVTYDTFSDENAALFVQRFMEVDMYLKCVDRAGYGPEIADVLIEAMDRYFELYVEKELEKEILSIVPEGNVYNFASPYEDDADRMFFTYGSYYTGGDIVAQVRADDGDLITKYEYGFDVIWFWPKDATDDIIPSVPSVVNPIYQGGAFLAFLQQEYSQYGWVQRLDYCEPVDTMPEFPQVSYVPTPAPTDKPTRLSDIGEKCTSDAQCVEGLLCHQSTSTCVCNIETDFGCEDGNICEVYEKDLIPRCYCDMFNDDGPNGCSDGQYCRFSCKFTSDNPRCFDDPFVRDCGTYGDGYTCADANNDGVIDVDDKSGGCDYKAPTSAPQTLPPVESGEPTFITTPAPTVNIPAITPAPTMTIPTPFPSPSPSKTIAEIITCDSNSTNTCPDDMCCVDDKCVPCICHPAEKPKPIVGTCGNGNRGDGICAWEGYCCSEWGWCGTTPEYCDGPSNAPTPSGFYPPPTPSLDAGKCGSGDAGEGLCADPDHCCSQWGYCGPGEGYCYVVDNGINPDGTCGGGGVGNGVCGSGQCCSQYGYCGEGPEYCTGYVDKGEVTETEEMVLERAPLPDSLLPVFGYRCGVTEVDARSNCKPQCTHHIQCAHGEECWGIQLNYCNTFEEGSHPICKDLDRANTESRCGFDEVSAREHCGPKCQSDSDCGEQQFCYPTILNLCDCFEDIGGGSLDPVFTEAEDSIKPYFLGELVAAKKPVAKEGDGDVEGVPRSSSSALVASSSLFVFLLVALANI</sequence>
<dbReference type="EMBL" id="JABMIG020000110">
    <property type="protein sequence ID" value="KAL3791732.1"/>
    <property type="molecule type" value="Genomic_DNA"/>
</dbReference>
<proteinExistence type="predicted"/>
<dbReference type="SUPFAM" id="SSF57016">
    <property type="entry name" value="Plant lectins/antimicrobial peptides"/>
    <property type="match status" value="3"/>
</dbReference>
<dbReference type="CDD" id="cd00035">
    <property type="entry name" value="ChtBD1"/>
    <property type="match status" value="3"/>
</dbReference>
<organism evidence="5 6">
    <name type="scientific">Cyclotella cryptica</name>
    <dbReference type="NCBI Taxonomy" id="29204"/>
    <lineage>
        <taxon>Eukaryota</taxon>
        <taxon>Sar</taxon>
        <taxon>Stramenopiles</taxon>
        <taxon>Ochrophyta</taxon>
        <taxon>Bacillariophyta</taxon>
        <taxon>Coscinodiscophyceae</taxon>
        <taxon>Thalassiosirophycidae</taxon>
        <taxon>Stephanodiscales</taxon>
        <taxon>Stephanodiscaceae</taxon>
        <taxon>Cyclotella</taxon>
    </lineage>
</organism>
<evidence type="ECO:0000259" key="4">
    <source>
        <dbReference type="PROSITE" id="PS50941"/>
    </source>
</evidence>
<keyword evidence="2 3" id="KW-1015">Disulfide bond</keyword>
<accession>A0ABD3PV67</accession>
<dbReference type="InterPro" id="IPR036861">
    <property type="entry name" value="Endochitinase-like_sf"/>
</dbReference>
<evidence type="ECO:0000313" key="6">
    <source>
        <dbReference type="Proteomes" id="UP001516023"/>
    </source>
</evidence>
<comment type="caution">
    <text evidence="3">Lacks conserved residue(s) required for the propagation of feature annotation.</text>
</comment>
<feature type="disulfide bond" evidence="3">
    <location>
        <begin position="652"/>
        <end position="666"/>
    </location>
</feature>
<dbReference type="InterPro" id="IPR001002">
    <property type="entry name" value="Chitin-bd_1"/>
</dbReference>
<dbReference type="InterPro" id="IPR018371">
    <property type="entry name" value="Chitin-binding_1_CS"/>
</dbReference>
<comment type="caution">
    <text evidence="5">The sequence shown here is derived from an EMBL/GenBank/DDBJ whole genome shotgun (WGS) entry which is preliminary data.</text>
</comment>
<feature type="domain" description="Chitin-binding type-1" evidence="4">
    <location>
        <begin position="633"/>
        <end position="666"/>
    </location>
</feature>
<dbReference type="Proteomes" id="UP001516023">
    <property type="component" value="Unassembled WGS sequence"/>
</dbReference>
<dbReference type="PROSITE" id="PS00026">
    <property type="entry name" value="CHIT_BIND_I_1"/>
    <property type="match status" value="1"/>
</dbReference>
<dbReference type="Gene3D" id="3.30.60.10">
    <property type="entry name" value="Endochitinase-like"/>
    <property type="match status" value="2"/>
</dbReference>
<gene>
    <name evidence="5" type="ORF">HJC23_007499</name>
</gene>